<dbReference type="OrthoDB" id="3798255at2759"/>
<dbReference type="Proteomes" id="UP000801428">
    <property type="component" value="Unassembled WGS sequence"/>
</dbReference>
<gene>
    <name evidence="2" type="ORF">E8E13_005364</name>
</gene>
<name>A0A9P4T7W1_CURKU</name>
<evidence type="ECO:0000256" key="1">
    <source>
        <dbReference type="SAM" id="MobiDB-lite"/>
    </source>
</evidence>
<sequence length="95" mass="10788">MGSGQSQPRAISPEPYKSPEERAQAQEERAQAQAEMRAKQQAALDKRFAHQQRKPSPSADAPRDTSKKPSALEQMSRENLGWRNADTNHEMRSWN</sequence>
<evidence type="ECO:0000313" key="3">
    <source>
        <dbReference type="Proteomes" id="UP000801428"/>
    </source>
</evidence>
<keyword evidence="3" id="KW-1185">Reference proteome</keyword>
<comment type="caution">
    <text evidence="2">The sequence shown here is derived from an EMBL/GenBank/DDBJ whole genome shotgun (WGS) entry which is preliminary data.</text>
</comment>
<dbReference type="AlphaFoldDB" id="A0A9P4T7W1"/>
<proteinExistence type="predicted"/>
<protein>
    <submittedName>
        <fullName evidence="2">Uncharacterized protein</fullName>
    </submittedName>
</protein>
<feature type="compositionally biased region" description="Basic and acidic residues" evidence="1">
    <location>
        <begin position="86"/>
        <end position="95"/>
    </location>
</feature>
<accession>A0A9P4T7W1</accession>
<feature type="compositionally biased region" description="Basic and acidic residues" evidence="1">
    <location>
        <begin position="17"/>
        <end position="30"/>
    </location>
</feature>
<feature type="region of interest" description="Disordered" evidence="1">
    <location>
        <begin position="1"/>
        <end position="95"/>
    </location>
</feature>
<feature type="compositionally biased region" description="Low complexity" evidence="1">
    <location>
        <begin position="31"/>
        <end position="43"/>
    </location>
</feature>
<dbReference type="EMBL" id="SWKU01000025">
    <property type="protein sequence ID" value="KAF2996892.1"/>
    <property type="molecule type" value="Genomic_DNA"/>
</dbReference>
<reference evidence="2" key="1">
    <citation type="submission" date="2019-04" db="EMBL/GenBank/DDBJ databases">
        <title>Sequencing of skin fungus with MAO and IRED activity.</title>
        <authorList>
            <person name="Marsaioli A.J."/>
            <person name="Bonatto J.M.C."/>
            <person name="Reis Junior O."/>
        </authorList>
    </citation>
    <scope>NUCLEOTIDE SEQUENCE</scope>
    <source>
        <strain evidence="2">30M1</strain>
    </source>
</reference>
<evidence type="ECO:0000313" key="2">
    <source>
        <dbReference type="EMBL" id="KAF2996892.1"/>
    </source>
</evidence>
<organism evidence="2 3">
    <name type="scientific">Curvularia kusanoi</name>
    <name type="common">Cochliobolus kusanoi</name>
    <dbReference type="NCBI Taxonomy" id="90978"/>
    <lineage>
        <taxon>Eukaryota</taxon>
        <taxon>Fungi</taxon>
        <taxon>Dikarya</taxon>
        <taxon>Ascomycota</taxon>
        <taxon>Pezizomycotina</taxon>
        <taxon>Dothideomycetes</taxon>
        <taxon>Pleosporomycetidae</taxon>
        <taxon>Pleosporales</taxon>
        <taxon>Pleosporineae</taxon>
        <taxon>Pleosporaceae</taxon>
        <taxon>Curvularia</taxon>
    </lineage>
</organism>